<dbReference type="Ensembl" id="ENSSFAT00005050702.1">
    <property type="protein sequence ID" value="ENSSFAP00005049083.1"/>
    <property type="gene ID" value="ENSSFAG00005023751.1"/>
</dbReference>
<reference evidence="15" key="1">
    <citation type="submission" date="2019-06" db="EMBL/GenBank/DDBJ databases">
        <authorList>
            <consortium name="Wellcome Sanger Institute Data Sharing"/>
        </authorList>
    </citation>
    <scope>NUCLEOTIDE SEQUENCE [LARGE SCALE GENOMIC DNA]</scope>
</reference>
<feature type="transmembrane region" description="Helical" evidence="13">
    <location>
        <begin position="58"/>
        <end position="78"/>
    </location>
</feature>
<keyword evidence="16" id="KW-1185">Reference proteome</keyword>
<dbReference type="InterPro" id="IPR006201">
    <property type="entry name" value="Neur_channel"/>
</dbReference>
<evidence type="ECO:0000256" key="12">
    <source>
        <dbReference type="ARBA" id="ARBA00037540"/>
    </source>
</evidence>
<keyword evidence="3" id="KW-0732">Signal</keyword>
<reference evidence="15" key="3">
    <citation type="submission" date="2025-09" db="UniProtKB">
        <authorList>
            <consortium name="Ensembl"/>
        </authorList>
    </citation>
    <scope>IDENTIFICATION</scope>
</reference>
<dbReference type="Pfam" id="PF02932">
    <property type="entry name" value="Neur_chan_memb"/>
    <property type="match status" value="1"/>
</dbReference>
<keyword evidence="13" id="KW-0472">Membrane</keyword>
<keyword evidence="2" id="KW-1003">Cell membrane</keyword>
<accession>A0A672J4D0</accession>
<dbReference type="GO" id="GO:0005216">
    <property type="term" value="F:monoatomic ion channel activity"/>
    <property type="evidence" value="ECO:0007669"/>
    <property type="project" value="InterPro"/>
</dbReference>
<keyword evidence="5" id="KW-0406">Ion transport</keyword>
<feature type="domain" description="Neurotransmitter-gated ion-channel transmembrane" evidence="14">
    <location>
        <begin position="6"/>
        <end position="201"/>
    </location>
</feature>
<dbReference type="InterPro" id="IPR049944">
    <property type="entry name" value="LGIC_TM_5-HT3"/>
</dbReference>
<dbReference type="InterPro" id="IPR006029">
    <property type="entry name" value="Neurotrans-gated_channel_TM"/>
</dbReference>
<comment type="catalytic activity">
    <reaction evidence="11">
        <text>Ca(2+)(in) = Ca(2+)(out)</text>
        <dbReference type="Rhea" id="RHEA:29671"/>
        <dbReference type="ChEBI" id="CHEBI:29108"/>
    </reaction>
</comment>
<evidence type="ECO:0000259" key="14">
    <source>
        <dbReference type="Pfam" id="PF02932"/>
    </source>
</evidence>
<dbReference type="FunFam" id="1.20.58.390:FF:000080">
    <property type="entry name" value="5-hydroxytryptamine (serotonin) receptor 3C, ionotropic"/>
    <property type="match status" value="1"/>
</dbReference>
<evidence type="ECO:0000256" key="8">
    <source>
        <dbReference type="ARBA" id="ARBA00023286"/>
    </source>
</evidence>
<organism evidence="15 16">
    <name type="scientific">Salarias fasciatus</name>
    <name type="common">Jewelled blenny</name>
    <name type="synonym">Blennius fasciatus</name>
    <dbReference type="NCBI Taxonomy" id="181472"/>
    <lineage>
        <taxon>Eukaryota</taxon>
        <taxon>Metazoa</taxon>
        <taxon>Chordata</taxon>
        <taxon>Craniata</taxon>
        <taxon>Vertebrata</taxon>
        <taxon>Euteleostomi</taxon>
        <taxon>Actinopterygii</taxon>
        <taxon>Neopterygii</taxon>
        <taxon>Teleostei</taxon>
        <taxon>Neoteleostei</taxon>
        <taxon>Acanthomorphata</taxon>
        <taxon>Ovalentaria</taxon>
        <taxon>Blenniimorphae</taxon>
        <taxon>Blenniiformes</taxon>
        <taxon>Blennioidei</taxon>
        <taxon>Blenniidae</taxon>
        <taxon>Salariinae</taxon>
        <taxon>Salarias</taxon>
    </lineage>
</organism>
<sequence>MYVVNLLIPSCFLITVDLFSFLLPPQSVDRSSFKMTLILGYTVFLLIMNDLLPVTGNAIPLINVFFSLCLALMVASLLETIVITNLLSGAADFGPVPNWIRVLLLQILGPLVCLRQKNKKSKHFEMKTQVGKNENIKAPTEVGSPVDEGKAVQELRSLGKDVQSIRLLVEKQLKQNDSEEEWIQVGFIIDRLLFGLYILFITVKLSWNYSHL</sequence>
<evidence type="ECO:0000256" key="6">
    <source>
        <dbReference type="ARBA" id="ARBA00023170"/>
    </source>
</evidence>
<comment type="function">
    <text evidence="12">Forms serotonin (5-hydroxytryptamine/5-HT3)-activated cation-selective channel complexes, which when activated cause fast, depolarizing responses in neurons.</text>
</comment>
<proteinExistence type="predicted"/>
<keyword evidence="9" id="KW-0407">Ion channel</keyword>
<feature type="transmembrane region" description="Helical" evidence="13">
    <location>
        <begin position="6"/>
        <end position="23"/>
    </location>
</feature>
<evidence type="ECO:0000256" key="3">
    <source>
        <dbReference type="ARBA" id="ARBA00022729"/>
    </source>
</evidence>
<evidence type="ECO:0000313" key="16">
    <source>
        <dbReference type="Proteomes" id="UP000472267"/>
    </source>
</evidence>
<dbReference type="PANTHER" id="PTHR18945">
    <property type="entry name" value="NEUROTRANSMITTER GATED ION CHANNEL"/>
    <property type="match status" value="1"/>
</dbReference>
<keyword evidence="8" id="KW-1071">Ligand-gated ion channel</keyword>
<evidence type="ECO:0000256" key="9">
    <source>
        <dbReference type="ARBA" id="ARBA00023303"/>
    </source>
</evidence>
<evidence type="ECO:0000256" key="7">
    <source>
        <dbReference type="ARBA" id="ARBA00023257"/>
    </source>
</evidence>
<feature type="transmembrane region" description="Helical" evidence="13">
    <location>
        <begin position="35"/>
        <end position="52"/>
    </location>
</feature>
<keyword evidence="13" id="KW-0812">Transmembrane</keyword>
<feature type="transmembrane region" description="Helical" evidence="13">
    <location>
        <begin position="182"/>
        <end position="203"/>
    </location>
</feature>
<evidence type="ECO:0000256" key="4">
    <source>
        <dbReference type="ARBA" id="ARBA00023018"/>
    </source>
</evidence>
<comment type="subcellular location">
    <subcellularLocation>
        <location evidence="10">Postsynaptic cell membrane</location>
        <topology evidence="10">Multi-pass membrane protein</topology>
    </subcellularLocation>
</comment>
<dbReference type="InterPro" id="IPR038050">
    <property type="entry name" value="Neuro_actylchol_rec"/>
</dbReference>
<dbReference type="Proteomes" id="UP000472267">
    <property type="component" value="Chromosome 23"/>
</dbReference>
<dbReference type="Gene3D" id="1.20.58.390">
    <property type="entry name" value="Neurotransmitter-gated ion-channel transmembrane domain"/>
    <property type="match status" value="1"/>
</dbReference>
<keyword evidence="7" id="KW-0628">Postsynaptic cell membrane</keyword>
<evidence type="ECO:0000313" key="15">
    <source>
        <dbReference type="Ensembl" id="ENSSFAP00005049083.1"/>
    </source>
</evidence>
<keyword evidence="4" id="KW-0770">Synapse</keyword>
<dbReference type="InterPro" id="IPR036719">
    <property type="entry name" value="Neuro-gated_channel_TM_sf"/>
</dbReference>
<name>A0A672J4D0_SALFA</name>
<evidence type="ECO:0000256" key="13">
    <source>
        <dbReference type="SAM" id="Phobius"/>
    </source>
</evidence>
<dbReference type="GO" id="GO:0004888">
    <property type="term" value="F:transmembrane signaling receptor activity"/>
    <property type="evidence" value="ECO:0007669"/>
    <property type="project" value="InterPro"/>
</dbReference>
<evidence type="ECO:0000256" key="2">
    <source>
        <dbReference type="ARBA" id="ARBA00022475"/>
    </source>
</evidence>
<dbReference type="CDD" id="cd19063">
    <property type="entry name" value="LGIC_TM_5-HT3"/>
    <property type="match status" value="1"/>
</dbReference>
<evidence type="ECO:0000256" key="11">
    <source>
        <dbReference type="ARBA" id="ARBA00036634"/>
    </source>
</evidence>
<dbReference type="GO" id="GO:0045211">
    <property type="term" value="C:postsynaptic membrane"/>
    <property type="evidence" value="ECO:0007669"/>
    <property type="project" value="UniProtKB-SubCell"/>
</dbReference>
<dbReference type="SUPFAM" id="SSF90112">
    <property type="entry name" value="Neurotransmitter-gated ion-channel transmembrane pore"/>
    <property type="match status" value="1"/>
</dbReference>
<protein>
    <recommendedName>
        <fullName evidence="14">Neurotransmitter-gated ion-channel transmembrane domain-containing protein</fullName>
    </recommendedName>
</protein>
<keyword evidence="6" id="KW-0675">Receptor</keyword>
<reference evidence="15" key="2">
    <citation type="submission" date="2025-08" db="UniProtKB">
        <authorList>
            <consortium name="Ensembl"/>
        </authorList>
    </citation>
    <scope>IDENTIFICATION</scope>
</reference>
<evidence type="ECO:0000256" key="10">
    <source>
        <dbReference type="ARBA" id="ARBA00034104"/>
    </source>
</evidence>
<dbReference type="AlphaFoldDB" id="A0A672J4D0"/>
<keyword evidence="1" id="KW-0813">Transport</keyword>
<keyword evidence="13" id="KW-1133">Transmembrane helix</keyword>
<evidence type="ECO:0000256" key="5">
    <source>
        <dbReference type="ARBA" id="ARBA00023065"/>
    </source>
</evidence>
<evidence type="ECO:0000256" key="1">
    <source>
        <dbReference type="ARBA" id="ARBA00022448"/>
    </source>
</evidence>